<accession>D5V3W1</accession>
<evidence type="ECO:0000256" key="1">
    <source>
        <dbReference type="SAM" id="SignalP"/>
    </source>
</evidence>
<reference evidence="2 3" key="1">
    <citation type="journal article" date="2010" name="Stand. Genomic Sci.">
        <title>Complete genome sequence of Arcobacter nitrofigilis type strain (CI).</title>
        <authorList>
            <person name="Pati A."/>
            <person name="Gronow S."/>
            <person name="Lapidus A."/>
            <person name="Copeland A."/>
            <person name="Glavina Del Rio T."/>
            <person name="Nolan M."/>
            <person name="Lucas S."/>
            <person name="Tice H."/>
            <person name="Cheng J.F."/>
            <person name="Han C."/>
            <person name="Chertkov O."/>
            <person name="Bruce D."/>
            <person name="Tapia R."/>
            <person name="Goodwin L."/>
            <person name="Pitluck S."/>
            <person name="Liolios K."/>
            <person name="Ivanova N."/>
            <person name="Mavromatis K."/>
            <person name="Chen A."/>
            <person name="Palaniappan K."/>
            <person name="Land M."/>
            <person name="Hauser L."/>
            <person name="Chang Y.J."/>
            <person name="Jeffries C.D."/>
            <person name="Detter J.C."/>
            <person name="Rohde M."/>
            <person name="Goker M."/>
            <person name="Bristow J."/>
            <person name="Eisen J.A."/>
            <person name="Markowitz V."/>
            <person name="Hugenholtz P."/>
            <person name="Klenk H.P."/>
            <person name="Kyrpides N.C."/>
        </authorList>
    </citation>
    <scope>NUCLEOTIDE SEQUENCE [LARGE SCALE GENOMIC DNA]</scope>
    <source>
        <strain evidence="3">ATCC 33309 / DSM 7299 / CCUG 15893 / LMG 7604 / NCTC 12251 / CI</strain>
    </source>
</reference>
<dbReference type="KEGG" id="ant:Arnit_1128"/>
<organism evidence="2 3">
    <name type="scientific">Arcobacter nitrofigilis (strain ATCC 33309 / DSM 7299 / CCUG 15893 / LMG 7604 / NCTC 12251 / CI)</name>
    <name type="common">Campylobacter nitrofigilis</name>
    <dbReference type="NCBI Taxonomy" id="572480"/>
    <lineage>
        <taxon>Bacteria</taxon>
        <taxon>Pseudomonadati</taxon>
        <taxon>Campylobacterota</taxon>
        <taxon>Epsilonproteobacteria</taxon>
        <taxon>Campylobacterales</taxon>
        <taxon>Arcobacteraceae</taxon>
        <taxon>Arcobacter</taxon>
    </lineage>
</organism>
<sequence precursor="true">MKHIYLIVAILFLFTACANKEMKLPNQNSSKNTTITNTNTNIYTPSSIFTQNNNEEEPEDFRIAIIFPSKVVGKYGNSTINSVIGYLLFQNKKFEIESFDSEDESFENISNTMDEIKNKGYKKIIALFTSDALSKIRNISTFSDMEVYFPLISRNDAYFITSPNFIYGAISYENQMKKLLELSTGDNAEFYEESSIGNMLKGIYERLVPNIVVNQNVMQSNNNFKSMVTNEKLKHTNLMLNTTLVKSSIILSQLYAYETENGAIMTTQLNFDPLILSLTQYEDRLNLILANSIEDTDPKLTELLYLLDTDIKYNWVNYSTLVGVNYLFSKNKNALIKNKIVNQEVLYNTHLYYSTKSSFKKLELK</sequence>
<keyword evidence="1" id="KW-0732">Signal</keyword>
<dbReference type="EMBL" id="CP001999">
    <property type="protein sequence ID" value="ADG92789.1"/>
    <property type="molecule type" value="Genomic_DNA"/>
</dbReference>
<gene>
    <name evidence="2" type="ordered locus">Arnit_1128</name>
</gene>
<dbReference type="STRING" id="572480.Arnit_1128"/>
<evidence type="ECO:0000313" key="3">
    <source>
        <dbReference type="Proteomes" id="UP000000939"/>
    </source>
</evidence>
<dbReference type="RefSeq" id="WP_013134934.1">
    <property type="nucleotide sequence ID" value="NC_014166.1"/>
</dbReference>
<name>D5V3W1_ARCNC</name>
<protein>
    <recommendedName>
        <fullName evidence="4">Periplasmic protein</fullName>
    </recommendedName>
</protein>
<feature type="chain" id="PRO_5003077987" description="Periplasmic protein" evidence="1">
    <location>
        <begin position="19"/>
        <end position="365"/>
    </location>
</feature>
<dbReference type="HOGENOM" id="CLU_051001_0_0_7"/>
<dbReference type="PROSITE" id="PS51257">
    <property type="entry name" value="PROKAR_LIPOPROTEIN"/>
    <property type="match status" value="1"/>
</dbReference>
<proteinExistence type="predicted"/>
<dbReference type="eggNOG" id="COG0683">
    <property type="taxonomic scope" value="Bacteria"/>
</dbReference>
<keyword evidence="3" id="KW-1185">Reference proteome</keyword>
<evidence type="ECO:0000313" key="2">
    <source>
        <dbReference type="EMBL" id="ADG92789.1"/>
    </source>
</evidence>
<dbReference type="AlphaFoldDB" id="D5V3W1"/>
<feature type="signal peptide" evidence="1">
    <location>
        <begin position="1"/>
        <end position="18"/>
    </location>
</feature>
<evidence type="ECO:0008006" key="4">
    <source>
        <dbReference type="Google" id="ProtNLM"/>
    </source>
</evidence>
<dbReference type="Proteomes" id="UP000000939">
    <property type="component" value="Chromosome"/>
</dbReference>
<dbReference type="OrthoDB" id="5337863at2"/>